<dbReference type="EMBL" id="CP024915">
    <property type="protein sequence ID" value="AUZ87293.1"/>
    <property type="molecule type" value="Genomic_DNA"/>
</dbReference>
<dbReference type="GO" id="GO:0005737">
    <property type="term" value="C:cytoplasm"/>
    <property type="evidence" value="ECO:0007669"/>
    <property type="project" value="TreeGrafter"/>
</dbReference>
<dbReference type="GO" id="GO:0016791">
    <property type="term" value="F:phosphatase activity"/>
    <property type="evidence" value="ECO:0007669"/>
    <property type="project" value="TreeGrafter"/>
</dbReference>
<feature type="active site" description="Proton donor/acceptor" evidence="1">
    <location>
        <position position="92"/>
    </location>
</feature>
<dbReference type="RefSeq" id="WP_208741277.1">
    <property type="nucleotide sequence ID" value="NZ_CP024915.1"/>
</dbReference>
<name>A0A2L0UDD6_9MICC</name>
<accession>A0A2L0UDD6</accession>
<sequence length="226" mass="24326">MTRNPHTHPAARRIIFWRHGRTEWNRSGLFQGQEDIDLDDTGREQAARAAEVLVTRQPSMIISSDLRRAADTAAALAGLSSMDVSYDVRLRETDAGEWQGLSFAAIDEQFADDNAAWRGGDPEVRAGGAENRIEVGQRMLAAVTDAVASIAPSETLVVVSHGGAIRAALAALMGLPPERWGALAGLSNCHWSEVHEVVGRSGALFSWQLTEHNVGLGSLPVEPLEG</sequence>
<proteinExistence type="predicted"/>
<reference evidence="3 4" key="1">
    <citation type="submission" date="2017-11" db="EMBL/GenBank/DDBJ databases">
        <title>Draft genome of Arthrobacter agilis strain UMCV2, a plant growth-promoting rhizobacterium and biocontrol capacity of phytopathogenic fungi.</title>
        <authorList>
            <person name="Martinez-Camara R."/>
            <person name="Santoyo G."/>
            <person name="Moreno-Hagelsieb G."/>
            <person name="Valencia-Cantero E."/>
        </authorList>
    </citation>
    <scope>NUCLEOTIDE SEQUENCE [LARGE SCALE GENOMIC DNA]</scope>
    <source>
        <strain evidence="3 4">UMCV2</strain>
    </source>
</reference>
<dbReference type="PANTHER" id="PTHR48100">
    <property type="entry name" value="BROAD-SPECIFICITY PHOSPHATASE YOR283W-RELATED"/>
    <property type="match status" value="1"/>
</dbReference>
<dbReference type="InterPro" id="IPR029033">
    <property type="entry name" value="His_PPase_superfam"/>
</dbReference>
<feature type="binding site" evidence="2">
    <location>
        <begin position="18"/>
        <end position="25"/>
    </location>
    <ligand>
        <name>substrate</name>
    </ligand>
</feature>
<evidence type="ECO:0000313" key="4">
    <source>
        <dbReference type="Proteomes" id="UP000239187"/>
    </source>
</evidence>
<dbReference type="PANTHER" id="PTHR48100:SF62">
    <property type="entry name" value="GLUCOSYL-3-PHOSPHOGLYCERATE PHOSPHATASE"/>
    <property type="match status" value="1"/>
</dbReference>
<feature type="binding site" evidence="2">
    <location>
        <position position="68"/>
    </location>
    <ligand>
        <name>substrate</name>
    </ligand>
</feature>
<dbReference type="AlphaFoldDB" id="A0A2L0UDD6"/>
<protein>
    <submittedName>
        <fullName evidence="3">Histidine phosphatase family protein</fullName>
    </submittedName>
</protein>
<evidence type="ECO:0000256" key="2">
    <source>
        <dbReference type="PIRSR" id="PIRSR613078-2"/>
    </source>
</evidence>
<dbReference type="CDD" id="cd07067">
    <property type="entry name" value="HP_PGM_like"/>
    <property type="match status" value="1"/>
</dbReference>
<dbReference type="Pfam" id="PF00300">
    <property type="entry name" value="His_Phos_1"/>
    <property type="match status" value="1"/>
</dbReference>
<dbReference type="InterPro" id="IPR013078">
    <property type="entry name" value="His_Pase_superF_clade-1"/>
</dbReference>
<dbReference type="InterPro" id="IPR050275">
    <property type="entry name" value="PGM_Phosphatase"/>
</dbReference>
<dbReference type="Gene3D" id="3.40.50.1240">
    <property type="entry name" value="Phosphoglycerate mutase-like"/>
    <property type="match status" value="1"/>
</dbReference>
<organism evidence="3 4">
    <name type="scientific">Arthrobacter agilis</name>
    <dbReference type="NCBI Taxonomy" id="37921"/>
    <lineage>
        <taxon>Bacteria</taxon>
        <taxon>Bacillati</taxon>
        <taxon>Actinomycetota</taxon>
        <taxon>Actinomycetes</taxon>
        <taxon>Micrococcales</taxon>
        <taxon>Micrococcaceae</taxon>
        <taxon>Arthrobacter</taxon>
    </lineage>
</organism>
<evidence type="ECO:0000256" key="1">
    <source>
        <dbReference type="PIRSR" id="PIRSR613078-1"/>
    </source>
</evidence>
<dbReference type="Proteomes" id="UP000239187">
    <property type="component" value="Chromosome"/>
</dbReference>
<dbReference type="SUPFAM" id="SSF53254">
    <property type="entry name" value="Phosphoglycerate mutase-like"/>
    <property type="match status" value="1"/>
</dbReference>
<evidence type="ECO:0000313" key="3">
    <source>
        <dbReference type="EMBL" id="AUZ87293.1"/>
    </source>
</evidence>
<feature type="active site" description="Tele-phosphohistidine intermediate" evidence="1">
    <location>
        <position position="19"/>
    </location>
</feature>
<gene>
    <name evidence="3" type="ORF">CVO76_06320</name>
</gene>
<dbReference type="SMART" id="SM00855">
    <property type="entry name" value="PGAM"/>
    <property type="match status" value="1"/>
</dbReference>